<organism evidence="1 2">
    <name type="scientific">Rubripirellula obstinata</name>
    <dbReference type="NCBI Taxonomy" id="406547"/>
    <lineage>
        <taxon>Bacteria</taxon>
        <taxon>Pseudomonadati</taxon>
        <taxon>Planctomycetota</taxon>
        <taxon>Planctomycetia</taxon>
        <taxon>Pirellulales</taxon>
        <taxon>Pirellulaceae</taxon>
        <taxon>Rubripirellula</taxon>
    </lineage>
</organism>
<name>A0A5B1C9P9_9BACT</name>
<dbReference type="Proteomes" id="UP000322699">
    <property type="component" value="Unassembled WGS sequence"/>
</dbReference>
<reference evidence="1 2" key="1">
    <citation type="submission" date="2019-08" db="EMBL/GenBank/DDBJ databases">
        <title>Deep-cultivation of Planctomycetes and their phenomic and genomic characterization uncovers novel biology.</title>
        <authorList>
            <person name="Wiegand S."/>
            <person name="Jogler M."/>
            <person name="Boedeker C."/>
            <person name="Pinto D."/>
            <person name="Vollmers J."/>
            <person name="Rivas-Marin E."/>
            <person name="Kohn T."/>
            <person name="Peeters S.H."/>
            <person name="Heuer A."/>
            <person name="Rast P."/>
            <person name="Oberbeckmann S."/>
            <person name="Bunk B."/>
            <person name="Jeske O."/>
            <person name="Meyerdierks A."/>
            <person name="Storesund J.E."/>
            <person name="Kallscheuer N."/>
            <person name="Luecker S."/>
            <person name="Lage O.M."/>
            <person name="Pohl T."/>
            <person name="Merkel B.J."/>
            <person name="Hornburger P."/>
            <person name="Mueller R.-W."/>
            <person name="Bruemmer F."/>
            <person name="Labrenz M."/>
            <person name="Spormann A.M."/>
            <person name="Op Den Camp H."/>
            <person name="Overmann J."/>
            <person name="Amann R."/>
            <person name="Jetten M.S.M."/>
            <person name="Mascher T."/>
            <person name="Medema M.H."/>
            <person name="Devos D.P."/>
            <person name="Kaster A.-K."/>
            <person name="Ovreas L."/>
            <person name="Rohde M."/>
            <person name="Galperin M.Y."/>
            <person name="Jogler C."/>
        </authorList>
    </citation>
    <scope>NUCLEOTIDE SEQUENCE [LARGE SCALE GENOMIC DNA]</scope>
    <source>
        <strain evidence="1 2">LF1</strain>
    </source>
</reference>
<proteinExistence type="predicted"/>
<accession>A0A5B1C9P9</accession>
<sequence>MGCTGVRLARFSVMVKLFSPYPVIPAVIRLSRGRLLPASRPAGHIQRTTNPALPPTLNQYSHSDCPAGHQPTPEIQYSINAVVRMHCVASTNACSWILDLILLAETCSNVQSLLLFPHVDCHPRGRSPR</sequence>
<dbReference type="EMBL" id="VRLW01000011">
    <property type="protein sequence ID" value="KAA1256941.1"/>
    <property type="molecule type" value="Genomic_DNA"/>
</dbReference>
<protein>
    <submittedName>
        <fullName evidence="1">Uncharacterized protein</fullName>
    </submittedName>
</protein>
<evidence type="ECO:0000313" key="2">
    <source>
        <dbReference type="Proteomes" id="UP000322699"/>
    </source>
</evidence>
<comment type="caution">
    <text evidence="1">The sequence shown here is derived from an EMBL/GenBank/DDBJ whole genome shotgun (WGS) entry which is preliminary data.</text>
</comment>
<evidence type="ECO:0000313" key="1">
    <source>
        <dbReference type="EMBL" id="KAA1256941.1"/>
    </source>
</evidence>
<keyword evidence="2" id="KW-1185">Reference proteome</keyword>
<dbReference type="AlphaFoldDB" id="A0A5B1C9P9"/>
<gene>
    <name evidence="1" type="ORF">LF1_57750</name>
</gene>